<feature type="transmembrane region" description="Helical" evidence="8">
    <location>
        <begin position="382"/>
        <end position="409"/>
    </location>
</feature>
<dbReference type="PANTHER" id="PTHR31645:SF3">
    <property type="entry name" value="OLIGOPEPTIDE TRANSPORTER"/>
    <property type="match status" value="1"/>
</dbReference>
<dbReference type="Pfam" id="PF03169">
    <property type="entry name" value="OPT"/>
    <property type="match status" value="1"/>
</dbReference>
<keyword evidence="10" id="KW-1185">Reference proteome</keyword>
<evidence type="ECO:0000256" key="3">
    <source>
        <dbReference type="ARBA" id="ARBA00022448"/>
    </source>
</evidence>
<keyword evidence="4 8" id="KW-0812">Transmembrane</keyword>
<dbReference type="PANTHER" id="PTHR31645">
    <property type="entry name" value="OLIGOPEPTIDE TRANSPORTER YGL114W-RELATED"/>
    <property type="match status" value="1"/>
</dbReference>
<feature type="transmembrane region" description="Helical" evidence="8">
    <location>
        <begin position="524"/>
        <end position="546"/>
    </location>
</feature>
<keyword evidence="6 8" id="KW-0472">Membrane</keyword>
<dbReference type="InterPro" id="IPR045035">
    <property type="entry name" value="YSL-like"/>
</dbReference>
<feature type="compositionally biased region" description="Basic and acidic residues" evidence="7">
    <location>
        <begin position="116"/>
        <end position="130"/>
    </location>
</feature>
<reference evidence="9" key="1">
    <citation type="journal article" date="2023" name="PhytoFront">
        <title>Draft Genome Resources of Seven Strains of Tilletia horrida, Causal Agent of Kernel Smut of Rice.</title>
        <authorList>
            <person name="Khanal S."/>
            <person name="Antony Babu S."/>
            <person name="Zhou X.G."/>
        </authorList>
    </citation>
    <scope>NUCLEOTIDE SEQUENCE</scope>
    <source>
        <strain evidence="9">TX3</strain>
    </source>
</reference>
<evidence type="ECO:0000313" key="10">
    <source>
        <dbReference type="Proteomes" id="UP001176521"/>
    </source>
</evidence>
<dbReference type="InterPro" id="IPR004813">
    <property type="entry name" value="OPT"/>
</dbReference>
<dbReference type="GO" id="GO:0000329">
    <property type="term" value="C:fungal-type vacuole membrane"/>
    <property type="evidence" value="ECO:0007669"/>
    <property type="project" value="TreeGrafter"/>
</dbReference>
<protein>
    <recommendedName>
        <fullName evidence="11">Oligopeptide transporter</fullName>
    </recommendedName>
</protein>
<organism evidence="9 10">
    <name type="scientific">Tilletia horrida</name>
    <dbReference type="NCBI Taxonomy" id="155126"/>
    <lineage>
        <taxon>Eukaryota</taxon>
        <taxon>Fungi</taxon>
        <taxon>Dikarya</taxon>
        <taxon>Basidiomycota</taxon>
        <taxon>Ustilaginomycotina</taxon>
        <taxon>Exobasidiomycetes</taxon>
        <taxon>Tilletiales</taxon>
        <taxon>Tilletiaceae</taxon>
        <taxon>Tilletia</taxon>
    </lineage>
</organism>
<feature type="transmembrane region" description="Helical" evidence="8">
    <location>
        <begin position="705"/>
        <end position="725"/>
    </location>
</feature>
<feature type="transmembrane region" description="Helical" evidence="8">
    <location>
        <begin position="328"/>
        <end position="346"/>
    </location>
</feature>
<feature type="transmembrane region" description="Helical" evidence="8">
    <location>
        <begin position="167"/>
        <end position="187"/>
    </location>
</feature>
<evidence type="ECO:0000256" key="8">
    <source>
        <dbReference type="SAM" id="Phobius"/>
    </source>
</evidence>
<evidence type="ECO:0000256" key="1">
    <source>
        <dbReference type="ARBA" id="ARBA00004141"/>
    </source>
</evidence>
<proteinExistence type="inferred from homology"/>
<evidence type="ECO:0000256" key="7">
    <source>
        <dbReference type="SAM" id="MobiDB-lite"/>
    </source>
</evidence>
<feature type="transmembrane region" description="Helical" evidence="8">
    <location>
        <begin position="644"/>
        <end position="665"/>
    </location>
</feature>
<feature type="transmembrane region" description="Helical" evidence="8">
    <location>
        <begin position="553"/>
        <end position="572"/>
    </location>
</feature>
<keyword evidence="5 8" id="KW-1133">Transmembrane helix</keyword>
<sequence>MEIPLALPTRPSSGNLQAEQIVSPSTLEAEQPGPTVVADTPVREYSAPLPAPNLSSADARGSSKKPVLASGFFALKELQGRQDNLAASPDEVLVADGGTSVQGVMPAEAGKMPAGDLEKSEKGSERHSEDPPASTDGQPFDPLLGDPFPLSDLVDEANDQSGLTLRAVLIGCFLGLIIAASNLYIGLQTGQTFLASLFAAIFGFSLLQLLNKILPAALGGGAPSGPREVCTVQSIANASAGLSGMFVAAVPAMYQLDLLSDSPRADIGRLFTFTLVSAFFGAFFAIPLRRFYILRLKLVFPTPTAAAVTIRSLHAVGGAAKAKKQVRLLGVAFAAALIWCVCNQYAPGILYEWHWAYWLYQWGWKKALVVDNFNWYFQTTPAFFGAGMLAGLNASLSFLLGSVLLWGIIAPALIQTGQAQGKVIAQLDGGYVTRVSYNALDWQPGQDLNTASPRYWGLWVGVLMMFAASAAELAMNAPAIGRSGARAARAVWDVLRHGGRTEQEGKEEGEALLDPAPPEDQVPWWMWTGGLVLSIVLTCVVCGLYFDMSVGISILTIVLSFVFAFVVLSVSGTTDNGPIATVAKASQLIVGGAMRDNASLSVNDKLLHNLIAGSIVSSAGQHANDMVSDLKTGHLLRARPRTQFYGQLVGSIPGIFISPGLFILFASAYPCITNPDLLDTCQFSLPSVTSWVAVARAVLSPSLPISLSSGLTAIGFAVLAILSVVARYRWVPRRYHVFIPSFSAMGVGFVLPQTYIPVALAMGALFALAWRRRRPEQFELYGTALASGFVAGEGIAGVCNAVLTVAKIDGGTRGSKVGYPVFR</sequence>
<dbReference type="Proteomes" id="UP001176521">
    <property type="component" value="Unassembled WGS sequence"/>
</dbReference>
<dbReference type="EMBL" id="JAPDMQ010000058">
    <property type="protein sequence ID" value="KAK0537540.1"/>
    <property type="molecule type" value="Genomic_DNA"/>
</dbReference>
<feature type="transmembrane region" description="Helical" evidence="8">
    <location>
        <begin position="780"/>
        <end position="806"/>
    </location>
</feature>
<dbReference type="NCBIfam" id="TIGR00728">
    <property type="entry name" value="OPT_sfam"/>
    <property type="match status" value="1"/>
</dbReference>
<comment type="subcellular location">
    <subcellularLocation>
        <location evidence="1">Membrane</location>
        <topology evidence="1">Multi-pass membrane protein</topology>
    </subcellularLocation>
</comment>
<feature type="transmembrane region" description="Helical" evidence="8">
    <location>
        <begin position="235"/>
        <end position="255"/>
    </location>
</feature>
<feature type="transmembrane region" description="Helical" evidence="8">
    <location>
        <begin position="267"/>
        <end position="288"/>
    </location>
</feature>
<feature type="transmembrane region" description="Helical" evidence="8">
    <location>
        <begin position="193"/>
        <end position="214"/>
    </location>
</feature>
<evidence type="ECO:0000313" key="9">
    <source>
        <dbReference type="EMBL" id="KAK0537540.1"/>
    </source>
</evidence>
<feature type="transmembrane region" description="Helical" evidence="8">
    <location>
        <begin position="737"/>
        <end position="768"/>
    </location>
</feature>
<name>A0AAN6JT03_9BASI</name>
<evidence type="ECO:0000256" key="5">
    <source>
        <dbReference type="ARBA" id="ARBA00022989"/>
    </source>
</evidence>
<accession>A0AAN6JT03</accession>
<evidence type="ECO:0000256" key="6">
    <source>
        <dbReference type="ARBA" id="ARBA00023136"/>
    </source>
</evidence>
<evidence type="ECO:0000256" key="4">
    <source>
        <dbReference type="ARBA" id="ARBA00022692"/>
    </source>
</evidence>
<keyword evidence="3" id="KW-0813">Transport</keyword>
<dbReference type="AlphaFoldDB" id="A0AAN6JT03"/>
<evidence type="ECO:0000256" key="2">
    <source>
        <dbReference type="ARBA" id="ARBA00008807"/>
    </source>
</evidence>
<feature type="region of interest" description="Disordered" evidence="7">
    <location>
        <begin position="104"/>
        <end position="142"/>
    </location>
</feature>
<feature type="transmembrane region" description="Helical" evidence="8">
    <location>
        <begin position="456"/>
        <end position="475"/>
    </location>
</feature>
<gene>
    <name evidence="9" type="ORF">OC842_001593</name>
</gene>
<evidence type="ECO:0008006" key="11">
    <source>
        <dbReference type="Google" id="ProtNLM"/>
    </source>
</evidence>
<comment type="similarity">
    <text evidence="2">Belongs to the oligopeptide OPT transporter family.</text>
</comment>
<dbReference type="GO" id="GO:0035673">
    <property type="term" value="F:oligopeptide transmembrane transporter activity"/>
    <property type="evidence" value="ECO:0007669"/>
    <property type="project" value="InterPro"/>
</dbReference>
<comment type="caution">
    <text evidence="9">The sequence shown here is derived from an EMBL/GenBank/DDBJ whole genome shotgun (WGS) entry which is preliminary data.</text>
</comment>